<dbReference type="Proteomes" id="UP000005291">
    <property type="component" value="Unassembled WGS sequence"/>
</dbReference>
<accession>I4HLJ2</accession>
<evidence type="ECO:0000313" key="2">
    <source>
        <dbReference type="Proteomes" id="UP000005291"/>
    </source>
</evidence>
<dbReference type="HOGENOM" id="CLU_462949_0_0_3"/>
<dbReference type="EMBL" id="CAIN01000099">
    <property type="protein sequence ID" value="CCI22916.1"/>
    <property type="molecule type" value="Genomic_DNA"/>
</dbReference>
<reference evidence="1 2" key="1">
    <citation type="submission" date="2012-04" db="EMBL/GenBank/DDBJ databases">
        <authorList>
            <person name="Genoscope - CEA"/>
        </authorList>
    </citation>
    <scope>NUCLEOTIDE SEQUENCE [LARGE SCALE GENOMIC DNA]</scope>
    <source>
        <strain evidence="1 2">9808</strain>
    </source>
</reference>
<gene>
    <name evidence="1" type="ORF">MICAG_1880012</name>
</gene>
<proteinExistence type="predicted"/>
<dbReference type="RefSeq" id="WP_002792828.1">
    <property type="nucleotide sequence ID" value="NZ_HE973587.1"/>
</dbReference>
<protein>
    <submittedName>
        <fullName evidence="1">Uncharacterized protein</fullName>
    </submittedName>
</protein>
<evidence type="ECO:0000313" key="1">
    <source>
        <dbReference type="EMBL" id="CCI22916.1"/>
    </source>
</evidence>
<sequence length="589" mass="66671">MGQERLKIKYILFCHYSDSEEEPSQKLRRYRDQLKTILDDSNYPGLLILFWHPGWLELLNSVGADFNPHTFAEEFKKSEDEQKAVKKVLGGSTVRVAAGCPAKTLADRVRFVTAGDLYEIVNNLRGDRPGLEAKRLRRFLGGDVHCTLYDTTKVVEAIVHARHIGANVPIFRLDWDVLFNDDNLRNGLRLQNAIMKAVDCYTVHSNDPHIYSFMFSASYIRPQGKIIDWTAEEWMGAFATRPFPALLATKELLQNRVSSEPANLQKCFNAQTTQEFYGIRENGSGELELTGNSGITEIGSNPLTGVISGALLCMSDGAMLDLPPGSNFHENITWIDDHLKYSLLRELKHLKPYEICGEPRTERPTRVPDCEVKKKRPHVKDIAEYVLGTYLPTLVGGCIVDAWIQPNPAPKKSEIELLTTGVFTQALQKALKQGHPPEGGELRQLKKKLEQQALQRLEEVRTQWAQLKANDNNRQDTFASLWVGNPSPIRSQYKLSAERKYPKHPEDEWLGWGLKKDGGVTSIKSRNDLNPAISQLLDQLIEDAVTYIEWSLEWPKFIQSVRGIEPGDLIPTPDTVNKLRSHESESFLS</sequence>
<dbReference type="AlphaFoldDB" id="I4HLJ2"/>
<comment type="caution">
    <text evidence="1">The sequence shown here is derived from an EMBL/GenBank/DDBJ whole genome shotgun (WGS) entry which is preliminary data.</text>
</comment>
<organism evidence="1 2">
    <name type="scientific">Microcystis aeruginosa PCC 9808</name>
    <dbReference type="NCBI Taxonomy" id="1160284"/>
    <lineage>
        <taxon>Bacteria</taxon>
        <taxon>Bacillati</taxon>
        <taxon>Cyanobacteriota</taxon>
        <taxon>Cyanophyceae</taxon>
        <taxon>Oscillatoriophycideae</taxon>
        <taxon>Chroococcales</taxon>
        <taxon>Microcystaceae</taxon>
        <taxon>Microcystis</taxon>
    </lineage>
</organism>
<name>I4HLJ2_MICAE</name>